<evidence type="ECO:0000259" key="2">
    <source>
        <dbReference type="PROSITE" id="PS50943"/>
    </source>
</evidence>
<evidence type="ECO:0000313" key="3">
    <source>
        <dbReference type="EMBL" id="KAF7600350.1"/>
    </source>
</evidence>
<dbReference type="PANTHER" id="PTHR46797">
    <property type="entry name" value="HTH-TYPE TRANSCRIPTIONAL REGULATOR"/>
    <property type="match status" value="1"/>
</dbReference>
<feature type="domain" description="HTH cro/C1-type" evidence="2">
    <location>
        <begin position="17"/>
        <end position="71"/>
    </location>
</feature>
<evidence type="ECO:0000256" key="1">
    <source>
        <dbReference type="ARBA" id="ARBA00023125"/>
    </source>
</evidence>
<dbReference type="GO" id="GO:0003700">
    <property type="term" value="F:DNA-binding transcription factor activity"/>
    <property type="evidence" value="ECO:0007669"/>
    <property type="project" value="TreeGrafter"/>
</dbReference>
<evidence type="ECO:0000313" key="6">
    <source>
        <dbReference type="Proteomes" id="UP000623509"/>
    </source>
</evidence>
<protein>
    <submittedName>
        <fullName evidence="3 4">Transcriptional regulator</fullName>
    </submittedName>
</protein>
<dbReference type="EMBL" id="MDUX01000006">
    <property type="protein sequence ID" value="KAF7600350.1"/>
    <property type="molecule type" value="Genomic_DNA"/>
</dbReference>
<dbReference type="OrthoDB" id="8527856at2"/>
<gene>
    <name evidence="3" type="ORF">BGI27_02935</name>
    <name evidence="4" type="ORF">CGU29_06190</name>
</gene>
<dbReference type="Gene3D" id="1.10.260.40">
    <property type="entry name" value="lambda repressor-like DNA-binding domains"/>
    <property type="match status" value="1"/>
</dbReference>
<dbReference type="CDD" id="cd00093">
    <property type="entry name" value="HTH_XRE"/>
    <property type="match status" value="1"/>
</dbReference>
<reference evidence="3 6" key="1">
    <citation type="submission" date="2016-08" db="EMBL/GenBank/DDBJ databases">
        <title>Candidatus Dactylopiibacterium carminicum genome sequence.</title>
        <authorList>
            <person name="Ramirez-Puebla S.T."/>
            <person name="Ormeno-Orrillo E."/>
            <person name="Vera-Ponce De Leon A."/>
            <person name="Luis L."/>
            <person name="Sanchez-Flores A."/>
            <person name="Monica R."/>
            <person name="Martinez-Romero E."/>
        </authorList>
    </citation>
    <scope>NUCLEOTIDE SEQUENCE [LARGE SCALE GENOMIC DNA]</scope>
    <source>
        <strain evidence="3">END1</strain>
    </source>
</reference>
<dbReference type="AlphaFoldDB" id="A0A272EUQ4"/>
<keyword evidence="1" id="KW-0238">DNA-binding</keyword>
<keyword evidence="6" id="KW-1185">Reference proteome</keyword>
<dbReference type="InterPro" id="IPR050807">
    <property type="entry name" value="TransReg_Diox_bact_type"/>
</dbReference>
<evidence type="ECO:0000313" key="5">
    <source>
        <dbReference type="Proteomes" id="UP000216107"/>
    </source>
</evidence>
<dbReference type="SMART" id="SM00530">
    <property type="entry name" value="HTH_XRE"/>
    <property type="match status" value="1"/>
</dbReference>
<dbReference type="InterPro" id="IPR001387">
    <property type="entry name" value="Cro/C1-type_HTH"/>
</dbReference>
<accession>A0A272EUQ4</accession>
<dbReference type="RefSeq" id="WP_095523427.1">
    <property type="nucleotide sequence ID" value="NZ_MDUX01000006.1"/>
</dbReference>
<dbReference type="Proteomes" id="UP000623509">
    <property type="component" value="Unassembled WGS sequence"/>
</dbReference>
<dbReference type="EMBL" id="NMRN01000012">
    <property type="protein sequence ID" value="PAS93822.1"/>
    <property type="molecule type" value="Genomic_DNA"/>
</dbReference>
<dbReference type="InterPro" id="IPR010982">
    <property type="entry name" value="Lambda_DNA-bd_dom_sf"/>
</dbReference>
<dbReference type="PANTHER" id="PTHR46797:SF1">
    <property type="entry name" value="METHYLPHOSPHONATE SYNTHASE"/>
    <property type="match status" value="1"/>
</dbReference>
<reference evidence="4 5" key="2">
    <citation type="submission" date="2017-07" db="EMBL/GenBank/DDBJ databases">
        <title>Candidatus Dactylopiibacterium carminicum, a nitrogen-fixing symbiont of the cochineal insect Dactylopius coccus and Dactylopius opuntiae (Hemiptera: Coccoidea: Dactylopiidae).</title>
        <authorList>
            <person name="Vera A."/>
        </authorList>
    </citation>
    <scope>NUCLEOTIDE SEQUENCE [LARGE SCALE GENOMIC DNA]</scope>
    <source>
        <strain evidence="4 5">NFDCM</strain>
    </source>
</reference>
<dbReference type="PROSITE" id="PS50943">
    <property type="entry name" value="HTH_CROC1"/>
    <property type="match status" value="1"/>
</dbReference>
<dbReference type="SUPFAM" id="SSF47413">
    <property type="entry name" value="lambda repressor-like DNA-binding domains"/>
    <property type="match status" value="1"/>
</dbReference>
<dbReference type="GO" id="GO:0003677">
    <property type="term" value="F:DNA binding"/>
    <property type="evidence" value="ECO:0007669"/>
    <property type="project" value="UniProtKB-KW"/>
</dbReference>
<sequence>MANSQIPNLGPIFGEVLRRYRTDMNVSQEELAFRAGVDRTFVSRIERGIRQPTITTLVGLGLALGVSAAELVQEVEAEYRKQAKQKKK</sequence>
<proteinExistence type="predicted"/>
<organism evidence="4 5">
    <name type="scientific">Candidatus Dactylopiibacterium carminicum</name>
    <dbReference type="NCBI Taxonomy" id="857335"/>
    <lineage>
        <taxon>Bacteria</taxon>
        <taxon>Pseudomonadati</taxon>
        <taxon>Pseudomonadota</taxon>
        <taxon>Betaproteobacteria</taxon>
        <taxon>Rhodocyclales</taxon>
        <taxon>Rhodocyclaceae</taxon>
        <taxon>Candidatus Dactylopiibacterium</taxon>
    </lineage>
</organism>
<dbReference type="GO" id="GO:0005829">
    <property type="term" value="C:cytosol"/>
    <property type="evidence" value="ECO:0007669"/>
    <property type="project" value="TreeGrafter"/>
</dbReference>
<name>A0A272EUQ4_9RHOO</name>
<dbReference type="Proteomes" id="UP000216107">
    <property type="component" value="Unassembled WGS sequence"/>
</dbReference>
<dbReference type="Pfam" id="PF01381">
    <property type="entry name" value="HTH_3"/>
    <property type="match status" value="1"/>
</dbReference>
<comment type="caution">
    <text evidence="4">The sequence shown here is derived from an EMBL/GenBank/DDBJ whole genome shotgun (WGS) entry which is preliminary data.</text>
</comment>
<evidence type="ECO:0000313" key="4">
    <source>
        <dbReference type="EMBL" id="PAS93822.1"/>
    </source>
</evidence>